<comment type="caution">
    <text evidence="1">The sequence shown here is derived from an EMBL/GenBank/DDBJ whole genome shotgun (WGS) entry which is preliminary data.</text>
</comment>
<organism evidence="1 2">
    <name type="scientific">Natrinema soli</name>
    <dbReference type="NCBI Taxonomy" id="1930624"/>
    <lineage>
        <taxon>Archaea</taxon>
        <taxon>Methanobacteriati</taxon>
        <taxon>Methanobacteriota</taxon>
        <taxon>Stenosarchaea group</taxon>
        <taxon>Halobacteria</taxon>
        <taxon>Halobacteriales</taxon>
        <taxon>Natrialbaceae</taxon>
        <taxon>Natrinema</taxon>
    </lineage>
</organism>
<reference evidence="1 2" key="1">
    <citation type="journal article" date="2019" name="Int. J. Syst. Evol. Microbiol.">
        <title>The Global Catalogue of Microorganisms (GCM) 10K type strain sequencing project: providing services to taxonomists for standard genome sequencing and annotation.</title>
        <authorList>
            <consortium name="The Broad Institute Genomics Platform"/>
            <consortium name="The Broad Institute Genome Sequencing Center for Infectious Disease"/>
            <person name="Wu L."/>
            <person name="Ma J."/>
        </authorList>
    </citation>
    <scope>NUCLEOTIDE SEQUENCE [LARGE SCALE GENOMIC DNA]</scope>
    <source>
        <strain evidence="1 2">LMG 29247</strain>
    </source>
</reference>
<evidence type="ECO:0000313" key="2">
    <source>
        <dbReference type="Proteomes" id="UP001596383"/>
    </source>
</evidence>
<protein>
    <submittedName>
        <fullName evidence="1">HVO_A0556 family zinc finger protein</fullName>
    </submittedName>
</protein>
<gene>
    <name evidence="1" type="ORF">ACFQE6_27845</name>
</gene>
<dbReference type="EMBL" id="JBHSWV010000609">
    <property type="protein sequence ID" value="MFC6768686.1"/>
    <property type="molecule type" value="Genomic_DNA"/>
</dbReference>
<dbReference type="AlphaFoldDB" id="A0ABD5SZI8"/>
<evidence type="ECO:0000313" key="1">
    <source>
        <dbReference type="EMBL" id="MFC6768686.1"/>
    </source>
</evidence>
<dbReference type="InterPro" id="IPR049681">
    <property type="entry name" value="HVO_A0556-like"/>
</dbReference>
<proteinExistence type="predicted"/>
<sequence>MEDIRSDGETLLSRLEGNSCPQCTAGTLERGTYKDNVAVVCPACETPQVQLWDVGSH</sequence>
<dbReference type="NCBIfam" id="NF041921">
    <property type="entry name" value="HVO_A0556"/>
    <property type="match status" value="1"/>
</dbReference>
<accession>A0ABD5SZI8</accession>
<keyword evidence="2" id="KW-1185">Reference proteome</keyword>
<name>A0ABD5SZI8_9EURY</name>
<dbReference type="Proteomes" id="UP001596383">
    <property type="component" value="Unassembled WGS sequence"/>
</dbReference>